<dbReference type="RefSeq" id="WP_193931712.1">
    <property type="nucleotide sequence ID" value="NZ_CAWPMZ010000037.1"/>
</dbReference>
<comment type="caution">
    <text evidence="3">The sequence shown here is derived from an EMBL/GenBank/DDBJ whole genome shotgun (WGS) entry which is preliminary data.</text>
</comment>
<evidence type="ECO:0000313" key="4">
    <source>
        <dbReference type="Proteomes" id="UP000651156"/>
    </source>
</evidence>
<organism evidence="3 4">
    <name type="scientific">Gloeocapsopsis crepidinum LEGE 06123</name>
    <dbReference type="NCBI Taxonomy" id="588587"/>
    <lineage>
        <taxon>Bacteria</taxon>
        <taxon>Bacillati</taxon>
        <taxon>Cyanobacteriota</taxon>
        <taxon>Cyanophyceae</taxon>
        <taxon>Oscillatoriophycideae</taxon>
        <taxon>Chroococcales</taxon>
        <taxon>Chroococcaceae</taxon>
        <taxon>Gloeocapsopsis</taxon>
    </lineage>
</organism>
<keyword evidence="4" id="KW-1185">Reference proteome</keyword>
<accession>A0ABR9UR50</accession>
<reference evidence="3 4" key="1">
    <citation type="submission" date="2020-10" db="EMBL/GenBank/DDBJ databases">
        <authorList>
            <person name="Castelo-Branco R."/>
            <person name="Eusebio N."/>
            <person name="Adriana R."/>
            <person name="Vieira A."/>
            <person name="Brugerolle De Fraissinette N."/>
            <person name="Rezende De Castro R."/>
            <person name="Schneider M.P."/>
            <person name="Vasconcelos V."/>
            <person name="Leao P.N."/>
        </authorList>
    </citation>
    <scope>NUCLEOTIDE SEQUENCE [LARGE SCALE GENOMIC DNA]</scope>
    <source>
        <strain evidence="3 4">LEGE 06123</strain>
    </source>
</reference>
<feature type="coiled-coil region" evidence="1">
    <location>
        <begin position="54"/>
        <end position="91"/>
    </location>
</feature>
<proteinExistence type="predicted"/>
<sequence length="202" mass="23341">MATSEQTPPRFRSATEFPKTIGQLNRSELEEVYGEMRDCLIFTNRSRAQLLRRNEEHKQSAIKLKTDVERLQLLINQLNQEKQQLAQSQQLIVTGLEQEISSISKHLDNLSEVYNTVADIEDMAQTQWSFLSLPQRFFQLLKAVKSIVLSWREEHYEDTTNISLKGTSQPTILDSTDLDNARREQPQMYDDPASVGRSLLDK</sequence>
<feature type="region of interest" description="Disordered" evidence="2">
    <location>
        <begin position="182"/>
        <end position="202"/>
    </location>
</feature>
<name>A0ABR9UR50_9CHRO</name>
<evidence type="ECO:0000256" key="1">
    <source>
        <dbReference type="SAM" id="Coils"/>
    </source>
</evidence>
<keyword evidence="1" id="KW-0175">Coiled coil</keyword>
<dbReference type="Proteomes" id="UP000651156">
    <property type="component" value="Unassembled WGS sequence"/>
</dbReference>
<evidence type="ECO:0000313" key="3">
    <source>
        <dbReference type="EMBL" id="MBE9190528.1"/>
    </source>
</evidence>
<evidence type="ECO:0000256" key="2">
    <source>
        <dbReference type="SAM" id="MobiDB-lite"/>
    </source>
</evidence>
<protein>
    <submittedName>
        <fullName evidence="3">Uncharacterized protein</fullName>
    </submittedName>
</protein>
<gene>
    <name evidence="3" type="ORF">IQ230_09180</name>
</gene>
<dbReference type="EMBL" id="JADEWN010000018">
    <property type="protein sequence ID" value="MBE9190528.1"/>
    <property type="molecule type" value="Genomic_DNA"/>
</dbReference>